<proteinExistence type="predicted"/>
<keyword evidence="2" id="KW-1185">Reference proteome</keyword>
<evidence type="ECO:0000313" key="1">
    <source>
        <dbReference type="EMBL" id="CAE7929007.1"/>
    </source>
</evidence>
<organism evidence="1 2">
    <name type="scientific">Symbiodinium necroappetens</name>
    <dbReference type="NCBI Taxonomy" id="1628268"/>
    <lineage>
        <taxon>Eukaryota</taxon>
        <taxon>Sar</taxon>
        <taxon>Alveolata</taxon>
        <taxon>Dinophyceae</taxon>
        <taxon>Suessiales</taxon>
        <taxon>Symbiodiniaceae</taxon>
        <taxon>Symbiodinium</taxon>
    </lineage>
</organism>
<gene>
    <name evidence="1" type="ORF">SNEC2469_LOCUS32248</name>
</gene>
<dbReference type="AlphaFoldDB" id="A0A813BWT6"/>
<protein>
    <submittedName>
        <fullName evidence="1">Uncharacterized protein</fullName>
    </submittedName>
</protein>
<evidence type="ECO:0000313" key="2">
    <source>
        <dbReference type="Proteomes" id="UP000601435"/>
    </source>
</evidence>
<dbReference type="EMBL" id="CAJNJA010081052">
    <property type="protein sequence ID" value="CAE7929007.1"/>
    <property type="molecule type" value="Genomic_DNA"/>
</dbReference>
<accession>A0A813BWT6</accession>
<reference evidence="1" key="1">
    <citation type="submission" date="2021-02" db="EMBL/GenBank/DDBJ databases">
        <authorList>
            <person name="Dougan E. K."/>
            <person name="Rhodes N."/>
            <person name="Thang M."/>
            <person name="Chan C."/>
        </authorList>
    </citation>
    <scope>NUCLEOTIDE SEQUENCE</scope>
</reference>
<dbReference type="Proteomes" id="UP000601435">
    <property type="component" value="Unassembled WGS sequence"/>
</dbReference>
<comment type="caution">
    <text evidence="1">The sequence shown here is derived from an EMBL/GenBank/DDBJ whole genome shotgun (WGS) entry which is preliminary data.</text>
</comment>
<feature type="non-terminal residue" evidence="1">
    <location>
        <position position="66"/>
    </location>
</feature>
<name>A0A813BWT6_9DINO</name>
<sequence length="66" mass="7179">MAQILDSMCVLVAMSNLRPTRDFIKRASVARGAASYVWPQIRGAVFGQTLRSGFLHAQRTTVAAAN</sequence>